<dbReference type="GO" id="GO:0003677">
    <property type="term" value="F:DNA binding"/>
    <property type="evidence" value="ECO:0007669"/>
    <property type="project" value="UniProtKB-UniRule"/>
</dbReference>
<evidence type="ECO:0000313" key="18">
    <source>
        <dbReference type="EMBL" id="AYA94350.1"/>
    </source>
</evidence>
<evidence type="ECO:0000256" key="12">
    <source>
        <dbReference type="ARBA" id="ARBA00023163"/>
    </source>
</evidence>
<feature type="zinc finger region" evidence="16">
    <location>
        <begin position="27"/>
        <end position="63"/>
    </location>
</feature>
<dbReference type="GO" id="GO:0039648">
    <property type="term" value="P:symbiont-mediated perturbation of host ubiquitin-like protein modification"/>
    <property type="evidence" value="ECO:0007669"/>
    <property type="project" value="UniProtKB-UniRule"/>
</dbReference>
<comment type="function">
    <text evidence="16">Plays a major role in the induction and maintenance of cellular transformation. E6 associates with host UBE3A/E6-AP ubiquitin-protein ligase and modulates its activity. Protects host keratinocytes from apoptosis by mediating the degradation of host BAK1. May also inhibit host immune response.</text>
</comment>
<keyword evidence="11 16" id="KW-0010">Activator</keyword>
<dbReference type="SUPFAM" id="SSF161229">
    <property type="entry name" value="E6 C-terminal domain-like"/>
    <property type="match status" value="2"/>
</dbReference>
<dbReference type="GO" id="GO:0039502">
    <property type="term" value="P:symbiont-mediated suppression of host type I interferon-mediated signaling pathway"/>
    <property type="evidence" value="ECO:0007669"/>
    <property type="project" value="UniProtKB-UniRule"/>
</dbReference>
<keyword evidence="15 16" id="KW-1119">Modulation of host cell apoptosis by virus</keyword>
<dbReference type="GO" id="GO:0006355">
    <property type="term" value="P:regulation of DNA-templated transcription"/>
    <property type="evidence" value="ECO:0007669"/>
    <property type="project" value="UniProtKB-UniRule"/>
</dbReference>
<dbReference type="GO" id="GO:0052170">
    <property type="term" value="P:symbiont-mediated suppression of host innate immune response"/>
    <property type="evidence" value="ECO:0007669"/>
    <property type="project" value="UniProtKB-KW"/>
</dbReference>
<comment type="similarity">
    <text evidence="1 16 17">Belongs to the papillomaviridae E6 protein family.</text>
</comment>
<evidence type="ECO:0000256" key="16">
    <source>
        <dbReference type="HAMAP-Rule" id="MF_04006"/>
    </source>
</evidence>
<feature type="zinc finger region" evidence="16">
    <location>
        <begin position="100"/>
        <end position="136"/>
    </location>
</feature>
<keyword evidence="14 16" id="KW-0899">Viral immunoevasion</keyword>
<dbReference type="EMBL" id="MH777316">
    <property type="protein sequence ID" value="AYA94350.1"/>
    <property type="molecule type" value="Genomic_DNA"/>
</dbReference>
<keyword evidence="12 16" id="KW-0804">Transcription</keyword>
<keyword evidence="10 16" id="KW-0238">DNA-binding</keyword>
<keyword evidence="4 16" id="KW-0945">Host-virus interaction</keyword>
<evidence type="ECO:0000256" key="6">
    <source>
        <dbReference type="ARBA" id="ARBA00022723"/>
    </source>
</evidence>
<dbReference type="InterPro" id="IPR038575">
    <property type="entry name" value="E6_sf"/>
</dbReference>
<dbReference type="InterPro" id="IPR001334">
    <property type="entry name" value="E6"/>
</dbReference>
<sequence>MALLQPTNLDDYCKAHNISFFQLSLPCVFCKYNIDYVGLAQFHFKGLCLTYKDNVCYACCPKCLQLTASYELRHYYRCHVPAEYIEFVCQKPLKELTVRCLKCFKLLDNIEKFDCVTASLPFVLVRHHWRNYCRICVRQHDW</sequence>
<proteinExistence type="inferred from homology"/>
<evidence type="ECO:0000256" key="11">
    <source>
        <dbReference type="ARBA" id="ARBA00023159"/>
    </source>
</evidence>
<reference evidence="18" key="1">
    <citation type="journal article" date="2018" name="Nat. Med.">
        <title>Expanded skin virome in DOCK8-deficient patients.</title>
        <authorList>
            <consortium name="NISC Comparative Sequencing Program"/>
            <person name="Tirosh O."/>
            <person name="Conlan S."/>
            <person name="Deming C."/>
            <person name="Lee-Lin S.Q."/>
            <person name="Huang X."/>
            <person name="Su H.C."/>
            <person name="Freeman A.F."/>
            <person name="Segre J.A."/>
            <person name="Kong H.H."/>
        </authorList>
    </citation>
    <scope>NUCLEOTIDE SEQUENCE</scope>
    <source>
        <strain evidence="18">HPV-mSK_174</strain>
    </source>
</reference>
<dbReference type="GO" id="GO:0006351">
    <property type="term" value="P:DNA-templated transcription"/>
    <property type="evidence" value="ECO:0007669"/>
    <property type="project" value="UniProtKB-UniRule"/>
</dbReference>
<dbReference type="Gene3D" id="3.30.240.40">
    <property type="entry name" value="E6 early regulatory protein"/>
    <property type="match status" value="2"/>
</dbReference>
<keyword evidence="13 16" id="KW-1035">Host cytoplasm</keyword>
<evidence type="ECO:0000256" key="9">
    <source>
        <dbReference type="ARBA" id="ARBA00023015"/>
    </source>
</evidence>
<evidence type="ECO:0000256" key="8">
    <source>
        <dbReference type="ARBA" id="ARBA00022833"/>
    </source>
</evidence>
<evidence type="ECO:0000256" key="2">
    <source>
        <dbReference type="ARBA" id="ARBA00022518"/>
    </source>
</evidence>
<evidence type="ECO:0000256" key="13">
    <source>
        <dbReference type="ARBA" id="ARBA00023200"/>
    </source>
</evidence>
<keyword evidence="8 16" id="KW-0862">Zinc</keyword>
<name>A0A385PJY7_9PAPI</name>
<keyword evidence="7 16" id="KW-0863">Zinc-finger</keyword>
<evidence type="ECO:0000256" key="4">
    <source>
        <dbReference type="ARBA" id="ARBA00022581"/>
    </source>
</evidence>
<dbReference type="GO" id="GO:0030430">
    <property type="term" value="C:host cell cytoplasm"/>
    <property type="evidence" value="ECO:0007669"/>
    <property type="project" value="UniProtKB-SubCell"/>
</dbReference>
<dbReference type="GO" id="GO:0008270">
    <property type="term" value="F:zinc ion binding"/>
    <property type="evidence" value="ECO:0007669"/>
    <property type="project" value="UniProtKB-KW"/>
</dbReference>
<evidence type="ECO:0000256" key="5">
    <source>
        <dbReference type="ARBA" id="ARBA00022632"/>
    </source>
</evidence>
<keyword evidence="5 16" id="KW-1090">Inhibition of host innate immune response by virus</keyword>
<dbReference type="GO" id="GO:0042025">
    <property type="term" value="C:host cell nucleus"/>
    <property type="evidence" value="ECO:0007669"/>
    <property type="project" value="UniProtKB-SubCell"/>
</dbReference>
<organism evidence="18">
    <name type="scientific">Human papillomavirus</name>
    <dbReference type="NCBI Taxonomy" id="10566"/>
    <lineage>
        <taxon>Viruses</taxon>
        <taxon>Monodnaviria</taxon>
        <taxon>Shotokuvirae</taxon>
        <taxon>Cossaviricota</taxon>
        <taxon>Papovaviricetes</taxon>
        <taxon>Zurhausenvirales</taxon>
        <taxon>Papillomaviridae</taxon>
    </lineage>
</organism>
<dbReference type="Pfam" id="PF00518">
    <property type="entry name" value="E6"/>
    <property type="match status" value="1"/>
</dbReference>
<evidence type="ECO:0000256" key="14">
    <source>
        <dbReference type="ARBA" id="ARBA00023280"/>
    </source>
</evidence>
<evidence type="ECO:0000256" key="7">
    <source>
        <dbReference type="ARBA" id="ARBA00022771"/>
    </source>
</evidence>
<comment type="subunit">
    <text evidence="16">Forms homodimers. Interacts with ubiquitin-protein ligase UBE3A/E6-AP; this interaction stimulates UBE3A ubiquitin activity. Interacts with host BAK1.</text>
</comment>
<comment type="subcellular location">
    <subcellularLocation>
        <location evidence="16 17">Host cytoplasm</location>
    </subcellularLocation>
    <subcellularLocation>
        <location evidence="16 17">Host nucleus</location>
    </subcellularLocation>
</comment>
<gene>
    <name evidence="16" type="primary">E6</name>
</gene>
<comment type="caution">
    <text evidence="16">Lacks conserved residue(s) required for the propagation of feature annotation.</text>
</comment>
<evidence type="ECO:0000256" key="15">
    <source>
        <dbReference type="ARBA" id="ARBA00023323"/>
    </source>
</evidence>
<accession>A0A385PJY7</accession>
<evidence type="ECO:0000256" key="10">
    <source>
        <dbReference type="ARBA" id="ARBA00023125"/>
    </source>
</evidence>
<keyword evidence="3 16" id="KW-1048">Host nucleus</keyword>
<protein>
    <recommendedName>
        <fullName evidence="16 17">Protein E6</fullName>
    </recommendedName>
</protein>
<evidence type="ECO:0000256" key="3">
    <source>
        <dbReference type="ARBA" id="ARBA00022562"/>
    </source>
</evidence>
<keyword evidence="2 16" id="KW-0244">Early protein</keyword>
<keyword evidence="6 16" id="KW-0479">Metal-binding</keyword>
<keyword evidence="9 16" id="KW-0805">Transcription regulation</keyword>
<evidence type="ECO:0000256" key="17">
    <source>
        <dbReference type="RuleBase" id="RU363123"/>
    </source>
</evidence>
<dbReference type="HAMAP" id="MF_04006">
    <property type="entry name" value="HPV_E6"/>
    <property type="match status" value="1"/>
</dbReference>
<evidence type="ECO:0000256" key="1">
    <source>
        <dbReference type="ARBA" id="ARBA00006346"/>
    </source>
</evidence>
<dbReference type="GO" id="GO:0052150">
    <property type="term" value="P:symbiont-mediated perturbation of host apoptosis"/>
    <property type="evidence" value="ECO:0007669"/>
    <property type="project" value="UniProtKB-KW"/>
</dbReference>